<evidence type="ECO:0000256" key="4">
    <source>
        <dbReference type="ARBA" id="ARBA00022801"/>
    </source>
</evidence>
<keyword evidence="4" id="KW-0378">Hydrolase</keyword>
<organism evidence="9">
    <name type="scientific">Octactis speculum</name>
    <dbReference type="NCBI Taxonomy" id="3111310"/>
    <lineage>
        <taxon>Eukaryota</taxon>
        <taxon>Sar</taxon>
        <taxon>Stramenopiles</taxon>
        <taxon>Ochrophyta</taxon>
        <taxon>Dictyochophyceae</taxon>
        <taxon>Dictyochales</taxon>
        <taxon>Dictyochaceae</taxon>
        <taxon>Octactis</taxon>
    </lineage>
</organism>
<keyword evidence="5 7" id="KW-1133">Transmembrane helix</keyword>
<comment type="subcellular location">
    <subcellularLocation>
        <location evidence="1">Membrane</location>
        <topology evidence="1">Multi-pass membrane protein</topology>
    </subcellularLocation>
</comment>
<keyword evidence="3 7" id="KW-0812">Transmembrane</keyword>
<feature type="transmembrane region" description="Helical" evidence="7">
    <location>
        <begin position="218"/>
        <end position="238"/>
    </location>
</feature>
<keyword evidence="6 7" id="KW-0472">Membrane</keyword>
<protein>
    <recommendedName>
        <fullName evidence="8">Peptidase S54 rhomboid domain-containing protein</fullName>
    </recommendedName>
</protein>
<dbReference type="SUPFAM" id="SSF144091">
    <property type="entry name" value="Rhomboid-like"/>
    <property type="match status" value="1"/>
</dbReference>
<evidence type="ECO:0000256" key="5">
    <source>
        <dbReference type="ARBA" id="ARBA00022989"/>
    </source>
</evidence>
<evidence type="ECO:0000259" key="8">
    <source>
        <dbReference type="Pfam" id="PF01694"/>
    </source>
</evidence>
<reference evidence="9" key="1">
    <citation type="submission" date="2021-01" db="EMBL/GenBank/DDBJ databases">
        <authorList>
            <person name="Corre E."/>
            <person name="Pelletier E."/>
            <person name="Niang G."/>
            <person name="Scheremetjew M."/>
            <person name="Finn R."/>
            <person name="Kale V."/>
            <person name="Holt S."/>
            <person name="Cochrane G."/>
            <person name="Meng A."/>
            <person name="Brown T."/>
            <person name="Cohen L."/>
        </authorList>
    </citation>
    <scope>NUCLEOTIDE SEQUENCE</scope>
    <source>
        <strain evidence="9">CCMP1381</strain>
    </source>
</reference>
<dbReference type="Gene3D" id="1.20.1540.10">
    <property type="entry name" value="Rhomboid-like"/>
    <property type="match status" value="1"/>
</dbReference>
<evidence type="ECO:0000256" key="7">
    <source>
        <dbReference type="SAM" id="Phobius"/>
    </source>
</evidence>
<dbReference type="InterPro" id="IPR050925">
    <property type="entry name" value="Rhomboid_protease_S54"/>
</dbReference>
<evidence type="ECO:0000256" key="2">
    <source>
        <dbReference type="ARBA" id="ARBA00009045"/>
    </source>
</evidence>
<sequence length="266" mass="29297">MDKAAMDKALNDVDKTLNDAKDVAIHEVEELWARTVDRIEQIESIGPPIANVLRRIIVDSPTILVFAMLCTTVHCVDVIFPGISLRYFACSPWRRFYFLSPVSWIRLLTHVVGHSGIDHLKGNMVNMLLVGPPCEKEFGSRDLFKIMCYVAVSSAVAHMMFGAKFGWQLGASGVVFALILLNSLLSARSGTVPLTFIITVMLWVGTETRSLFFSTDGISHIAHLSGAAVGTMAGYALHKKAAQERADKAAKSWFRRVKDKAKGKSS</sequence>
<feature type="transmembrane region" description="Helical" evidence="7">
    <location>
        <begin position="167"/>
        <end position="185"/>
    </location>
</feature>
<evidence type="ECO:0000256" key="6">
    <source>
        <dbReference type="ARBA" id="ARBA00023136"/>
    </source>
</evidence>
<dbReference type="GO" id="GO:0004252">
    <property type="term" value="F:serine-type endopeptidase activity"/>
    <property type="evidence" value="ECO:0007669"/>
    <property type="project" value="InterPro"/>
</dbReference>
<proteinExistence type="inferred from homology"/>
<name>A0A7S2FBG6_9STRA</name>
<dbReference type="GO" id="GO:0016020">
    <property type="term" value="C:membrane"/>
    <property type="evidence" value="ECO:0007669"/>
    <property type="project" value="UniProtKB-SubCell"/>
</dbReference>
<feature type="transmembrane region" description="Helical" evidence="7">
    <location>
        <begin position="63"/>
        <end position="89"/>
    </location>
</feature>
<dbReference type="Pfam" id="PF01694">
    <property type="entry name" value="Rhomboid"/>
    <property type="match status" value="1"/>
</dbReference>
<dbReference type="PANTHER" id="PTHR43731:SF14">
    <property type="entry name" value="PRESENILIN-ASSOCIATED RHOMBOID-LIKE PROTEIN, MITOCHONDRIAL"/>
    <property type="match status" value="1"/>
</dbReference>
<dbReference type="EMBL" id="HBGS01008931">
    <property type="protein sequence ID" value="CAD9382810.1"/>
    <property type="molecule type" value="Transcribed_RNA"/>
</dbReference>
<comment type="similarity">
    <text evidence="2">Belongs to the peptidase S54 family.</text>
</comment>
<dbReference type="PANTHER" id="PTHR43731">
    <property type="entry name" value="RHOMBOID PROTEASE"/>
    <property type="match status" value="1"/>
</dbReference>
<dbReference type="InterPro" id="IPR022764">
    <property type="entry name" value="Peptidase_S54_rhomboid_dom"/>
</dbReference>
<feature type="domain" description="Peptidase S54 rhomboid" evidence="8">
    <location>
        <begin position="103"/>
        <end position="239"/>
    </location>
</feature>
<evidence type="ECO:0000256" key="1">
    <source>
        <dbReference type="ARBA" id="ARBA00004141"/>
    </source>
</evidence>
<gene>
    <name evidence="9" type="ORF">DSPE1174_LOCUS4697</name>
</gene>
<feature type="transmembrane region" description="Helical" evidence="7">
    <location>
        <begin position="192"/>
        <end position="212"/>
    </location>
</feature>
<evidence type="ECO:0000313" key="9">
    <source>
        <dbReference type="EMBL" id="CAD9382810.1"/>
    </source>
</evidence>
<evidence type="ECO:0000256" key="3">
    <source>
        <dbReference type="ARBA" id="ARBA00022692"/>
    </source>
</evidence>
<dbReference type="AlphaFoldDB" id="A0A7S2FBG6"/>
<accession>A0A7S2FBG6</accession>
<dbReference type="InterPro" id="IPR035952">
    <property type="entry name" value="Rhomboid-like_sf"/>
</dbReference>